<evidence type="ECO:0000256" key="18">
    <source>
        <dbReference type="ARBA" id="ARBA00023204"/>
    </source>
</evidence>
<feature type="binding site" evidence="23">
    <location>
        <position position="1537"/>
    </location>
    <ligand>
        <name>Fe cation</name>
        <dbReference type="ChEBI" id="CHEBI:24875"/>
        <label>2</label>
    </ligand>
</feature>
<feature type="binding site" evidence="24">
    <location>
        <position position="685"/>
    </location>
    <ligand>
        <name>Zn(2+)</name>
        <dbReference type="ChEBI" id="CHEBI:29105"/>
    </ligand>
</feature>
<evidence type="ECO:0000256" key="4">
    <source>
        <dbReference type="ARBA" id="ARBA00005041"/>
    </source>
</evidence>
<dbReference type="GO" id="GO:0043047">
    <property type="term" value="F:single-stranded telomeric DNA binding"/>
    <property type="evidence" value="ECO:0007669"/>
    <property type="project" value="TreeGrafter"/>
</dbReference>
<feature type="compositionally biased region" description="Acidic residues" evidence="26">
    <location>
        <begin position="1069"/>
        <end position="1081"/>
    </location>
</feature>
<dbReference type="InterPro" id="IPR004155">
    <property type="entry name" value="PBS_lyase_HEAT"/>
</dbReference>
<comment type="pathway">
    <text evidence="4 23">Protein modification; eIF5A hypusination.</text>
</comment>
<keyword evidence="17 25" id="KW-0175">Coiled coil</keyword>
<feature type="coiled-coil region" evidence="25">
    <location>
        <begin position="1040"/>
        <end position="1067"/>
    </location>
</feature>
<evidence type="ECO:0000259" key="27">
    <source>
        <dbReference type="PROSITE" id="PS51131"/>
    </source>
</evidence>
<evidence type="ECO:0000313" key="28">
    <source>
        <dbReference type="EMBL" id="KAJ2852522.1"/>
    </source>
</evidence>
<dbReference type="GO" id="GO:0003691">
    <property type="term" value="F:double-stranded telomeric DNA binding"/>
    <property type="evidence" value="ECO:0007669"/>
    <property type="project" value="TreeGrafter"/>
</dbReference>
<evidence type="ECO:0000256" key="13">
    <source>
        <dbReference type="ARBA" id="ARBA00022842"/>
    </source>
</evidence>
<evidence type="ECO:0000256" key="15">
    <source>
        <dbReference type="ARBA" id="ARBA00023004"/>
    </source>
</evidence>
<feature type="coiled-coil region" evidence="25">
    <location>
        <begin position="920"/>
        <end position="968"/>
    </location>
</feature>
<reference evidence="28" key="1">
    <citation type="submission" date="2022-07" db="EMBL/GenBank/DDBJ databases">
        <title>Phylogenomic reconstructions and comparative analyses of Kickxellomycotina fungi.</title>
        <authorList>
            <person name="Reynolds N.K."/>
            <person name="Stajich J.E."/>
            <person name="Barry K."/>
            <person name="Grigoriev I.V."/>
            <person name="Crous P."/>
            <person name="Smith M.E."/>
        </authorList>
    </citation>
    <scope>NUCLEOTIDE SEQUENCE</scope>
    <source>
        <strain evidence="28">NRRL 1566</strain>
    </source>
</reference>
<dbReference type="EMBL" id="JANBUW010000002">
    <property type="protein sequence ID" value="KAJ2852522.1"/>
    <property type="molecule type" value="Genomic_DNA"/>
</dbReference>
<dbReference type="GO" id="GO:0000794">
    <property type="term" value="C:condensed nuclear chromosome"/>
    <property type="evidence" value="ECO:0007669"/>
    <property type="project" value="TreeGrafter"/>
</dbReference>
<feature type="binding site" evidence="23">
    <location>
        <position position="1411"/>
    </location>
    <ligand>
        <name>Fe cation</name>
        <dbReference type="ChEBI" id="CHEBI:24875"/>
        <label>1</label>
    </ligand>
</feature>
<dbReference type="GO" id="GO:0030870">
    <property type="term" value="C:Mre11 complex"/>
    <property type="evidence" value="ECO:0007669"/>
    <property type="project" value="UniProtKB-ARBA"/>
</dbReference>
<evidence type="ECO:0000256" key="10">
    <source>
        <dbReference type="ARBA" id="ARBA00022801"/>
    </source>
</evidence>
<evidence type="ECO:0000313" key="29">
    <source>
        <dbReference type="Proteomes" id="UP001139887"/>
    </source>
</evidence>
<evidence type="ECO:0000256" key="8">
    <source>
        <dbReference type="ARBA" id="ARBA00022741"/>
    </source>
</evidence>
<evidence type="ECO:0000256" key="9">
    <source>
        <dbReference type="ARBA" id="ARBA00022763"/>
    </source>
</evidence>
<dbReference type="GO" id="GO:0019135">
    <property type="term" value="F:deoxyhypusine monooxygenase activity"/>
    <property type="evidence" value="ECO:0007669"/>
    <property type="project" value="UniProtKB-UniRule"/>
</dbReference>
<dbReference type="PROSITE" id="PS51131">
    <property type="entry name" value="ZN_HOOK"/>
    <property type="match status" value="1"/>
</dbReference>
<comment type="subcellular location">
    <subcellularLocation>
        <location evidence="3">Chromosome</location>
    </subcellularLocation>
    <subcellularLocation>
        <location evidence="23">Cytoplasm</location>
    </subcellularLocation>
    <subcellularLocation>
        <location evidence="23">Nucleus</location>
    </subcellularLocation>
</comment>
<keyword evidence="29" id="KW-1185">Reference proteome</keyword>
<dbReference type="FunFam" id="3.40.50.300:FF:000947">
    <property type="entry name" value="DNA repair protein RAD50"/>
    <property type="match status" value="1"/>
</dbReference>
<keyword evidence="16 23" id="KW-0503">Monooxygenase</keyword>
<feature type="binding site" evidence="23">
    <location>
        <position position="1570"/>
    </location>
    <ligand>
        <name>Fe cation</name>
        <dbReference type="ChEBI" id="CHEBI:24875"/>
        <label>2</label>
    </ligand>
</feature>
<keyword evidence="9" id="KW-0227">DNA damage</keyword>
<comment type="catalytic activity">
    <reaction evidence="22">
        <text>ATP + H2O = ADP + phosphate + H(+)</text>
        <dbReference type="Rhea" id="RHEA:13065"/>
        <dbReference type="ChEBI" id="CHEBI:15377"/>
        <dbReference type="ChEBI" id="CHEBI:15378"/>
        <dbReference type="ChEBI" id="CHEBI:30616"/>
        <dbReference type="ChEBI" id="CHEBI:43474"/>
        <dbReference type="ChEBI" id="CHEBI:456216"/>
    </reaction>
</comment>
<dbReference type="InterPro" id="IPR011989">
    <property type="entry name" value="ARM-like"/>
</dbReference>
<dbReference type="GO" id="GO:0046872">
    <property type="term" value="F:metal ion binding"/>
    <property type="evidence" value="ECO:0007669"/>
    <property type="project" value="UniProtKB-UniRule"/>
</dbReference>
<feature type="coiled-coil region" evidence="25">
    <location>
        <begin position="272"/>
        <end position="355"/>
    </location>
</feature>
<dbReference type="Gene3D" id="3.40.50.300">
    <property type="entry name" value="P-loop containing nucleotide triphosphate hydrolases"/>
    <property type="match status" value="2"/>
</dbReference>
<dbReference type="InterPro" id="IPR027517">
    <property type="entry name" value="Deoxyhypusine_hydroxylase"/>
</dbReference>
<keyword evidence="15 23" id="KW-0408">Iron</keyword>
<dbReference type="SMART" id="SM00567">
    <property type="entry name" value="EZ_HEAT"/>
    <property type="match status" value="6"/>
</dbReference>
<evidence type="ECO:0000256" key="2">
    <source>
        <dbReference type="ARBA" id="ARBA00001947"/>
    </source>
</evidence>
<evidence type="ECO:0000256" key="19">
    <source>
        <dbReference type="ARBA" id="ARBA00023242"/>
    </source>
</evidence>
<keyword evidence="6" id="KW-0158">Chromosome</keyword>
<evidence type="ECO:0000256" key="6">
    <source>
        <dbReference type="ARBA" id="ARBA00022454"/>
    </source>
</evidence>
<feature type="binding site" evidence="23">
    <location>
        <position position="1377"/>
    </location>
    <ligand>
        <name>Fe cation</name>
        <dbReference type="ChEBI" id="CHEBI:24875"/>
        <label>1</label>
    </ligand>
</feature>
<dbReference type="InterPro" id="IPR027417">
    <property type="entry name" value="P-loop_NTPase"/>
</dbReference>
<keyword evidence="13" id="KW-0460">Magnesium</keyword>
<dbReference type="Gene3D" id="1.25.10.10">
    <property type="entry name" value="Leucine-rich Repeat Variant"/>
    <property type="match status" value="2"/>
</dbReference>
<evidence type="ECO:0000256" key="22">
    <source>
        <dbReference type="ARBA" id="ARBA00049360"/>
    </source>
</evidence>
<dbReference type="FunFam" id="3.40.50.300:FF:001195">
    <property type="entry name" value="DNA repair protein rad50"/>
    <property type="match status" value="1"/>
</dbReference>
<dbReference type="Pfam" id="PF03130">
    <property type="entry name" value="HEAT_PBS"/>
    <property type="match status" value="1"/>
</dbReference>
<keyword evidence="7 23" id="KW-0479">Metal-binding</keyword>
<evidence type="ECO:0000256" key="5">
    <source>
        <dbReference type="ARBA" id="ARBA00009439"/>
    </source>
</evidence>
<keyword evidence="14 23" id="KW-0560">Oxidoreductase</keyword>
<dbReference type="EC" id="1.14.99.29" evidence="23"/>
<evidence type="ECO:0000256" key="11">
    <source>
        <dbReference type="ARBA" id="ARBA00022833"/>
    </source>
</evidence>
<comment type="cofactor">
    <cofactor evidence="2">
        <name>Zn(2+)</name>
        <dbReference type="ChEBI" id="CHEBI:29105"/>
    </cofactor>
</comment>
<feature type="binding site" evidence="23">
    <location>
        <position position="1536"/>
    </location>
    <ligand>
        <name>Fe cation</name>
        <dbReference type="ChEBI" id="CHEBI:24875"/>
        <label>2</label>
    </ligand>
</feature>
<evidence type="ECO:0000256" key="23">
    <source>
        <dbReference type="HAMAP-Rule" id="MF_03101"/>
    </source>
</evidence>
<feature type="coiled-coil region" evidence="25">
    <location>
        <begin position="196"/>
        <end position="247"/>
    </location>
</feature>
<evidence type="ECO:0000256" key="17">
    <source>
        <dbReference type="ARBA" id="ARBA00023054"/>
    </source>
</evidence>
<keyword evidence="11 24" id="KW-0862">Zinc</keyword>
<dbReference type="InterPro" id="IPR038729">
    <property type="entry name" value="Rad50/SbcC_AAA"/>
</dbReference>
<dbReference type="HAMAP" id="MF_03101">
    <property type="entry name" value="Deoxyhypusine_hydroxylase"/>
    <property type="match status" value="1"/>
</dbReference>
<keyword evidence="18" id="KW-0234">DNA repair</keyword>
<dbReference type="GO" id="GO:0000722">
    <property type="term" value="P:telomere maintenance via recombination"/>
    <property type="evidence" value="ECO:0007669"/>
    <property type="project" value="TreeGrafter"/>
</dbReference>
<evidence type="ECO:0000256" key="12">
    <source>
        <dbReference type="ARBA" id="ARBA00022840"/>
    </source>
</evidence>
<dbReference type="SUPFAM" id="SSF75712">
    <property type="entry name" value="Rad50 coiled-coil Zn hook"/>
    <property type="match status" value="1"/>
</dbReference>
<evidence type="ECO:0000256" key="25">
    <source>
        <dbReference type="SAM" id="Coils"/>
    </source>
</evidence>
<feature type="binding site" evidence="23">
    <location>
        <position position="1378"/>
    </location>
    <ligand>
        <name>Fe cation</name>
        <dbReference type="ChEBI" id="CHEBI:24875"/>
        <label>1</label>
    </ligand>
</feature>
<sequence>MSVVRKLLIQGIRSVDPENQVVIEFYTPLTIIVGQNGCGKTTIIESLKYVTTGELPPNSKGGAFIHDPKLLGENEVKAQVKLRFRDIQQRSVTCVRSMLLTQKKTTVTQKTLEGVLSVDATATKDKNSHSKKNAELDTLLPQYLGVSKAVLENVIFCHQEESNWPLSEPSNLKKRFDEIFAAAGYTKALEKFKAYRKDQSVDIRLLRGELKHLEEKKHKAERVRIEYEKSTVSIHKYRERIEDIQQQEALVTSQIEALAGQLQEFMSLQTTLEGLKMNLEQKIASYKEMEASTNMLTVSDEELERMNADVSRQIDSQESDMEGKRAERDSLQKQIDELQDAINDTLADIGQLRAAQDSLETKVAGRADTVKELCAAFDITIDISKDKEQQAHDCARALEMLLSGIETERTEMRQRFEETEQKLQADIDATQSEIFTFVNAAKVSEKQTAANLEQIRSLEQKRASTLIDSAKQRSLEEEIAAETKQLEVAQAKSSSDTYNECAKQKRMELSGVIDEIERLNAEISRNNRQADVRAKLALEKKSLEDKTKQSEALLNIEGLDGYAKAGQVFSCERERTSAISAAIEAKKQAIADCNSRCKSSYDSLTSCKLRLKLARQSYEDQEKDIVQKAERIRAVCDPDQFDEVYADAQSEMHELMEEAGQWKSVSSMYKAYIKKIETDHSCPVCQRGWSSQDDESRIVNKLKIDYTSAPTELIKTESDIRDCQRRLDELANLKTSVQDVRCWNARGKSELDSQIKELAAKEEQVGAEAEDAECESVALTVDLENMAGHLETSQKLAQLEEGISDSRVLIEQLEHELQATGSTKTIDELQAEVTKCQSQESAIRRELDRLSQEHVLQQKEVGFRQDSIRTLQSKLDQFKQQQGEHESILQRIAELETANTANALSAKESQIKAEQLAPHLEQKQKRLAEFRNEARSQESAVDQRARKIVQSRDRLKLMSDEIEQAQASLRCEPGNDEYPDRLAMVNAKRESLQEQTSASSQKLAAVVKALQESDQLAVKLSAKQRELSDNIRLRANLSEQERIKTELKSAQESQARLESQLSEIYDDNVDDAASASDEDVDLISGVSRKRRHRGGNGGQGAAKRRGGGGARLQERRNVLNAKLSELTSERAGLQGEVKQLEDQARRLSRELSTDYKDVDKLYVRQLVQCRTEELANSDTEKFTKALDAAIMRYHSLKMQDINKIIRELWINTYQGNDIDTIEIRSEIEGARSTRSHNYRVVMIKGGHAIDMRGRCSAGQKVLACLIIRMALAETFSVNCGILALDEPTTNLDQENIDSLAHSLARIIKSRQGQRNFQLIVITHDETFMQLLGRSEYADYYWRRYRALFSLKGLNDDLAAQIIGDALRIKNDSDLFKHEVAYCLGQMGRKAAIPSLVEAMAMVDSHDMVRHEAAESLGAISDPSVIPELEKYINDPCKPLAETCVLAIEKIRYDHSQEAQSNDPRPQNSSYTSVDPAPATTSTKSVSELKDQLCDESLGLWKRYRAMFALREIGSEEAVLALAEGMEKDTQSALFRHEIGFIFGEMQHPASVPALARVLANTKEAPMVRHEAAEALGSVATDQVKDILAKYVNDPEPVVRDSCIVALDMFDHETSGEFQYAIIPEN</sequence>
<feature type="binding site" evidence="24">
    <location>
        <position position="682"/>
    </location>
    <ligand>
        <name>Zn(2+)</name>
        <dbReference type="ChEBI" id="CHEBI:29105"/>
    </ligand>
</feature>
<dbReference type="GO" id="GO:0007004">
    <property type="term" value="P:telomere maintenance via telomerase"/>
    <property type="evidence" value="ECO:0007669"/>
    <property type="project" value="TreeGrafter"/>
</dbReference>
<dbReference type="GO" id="GO:0006302">
    <property type="term" value="P:double-strand break repair"/>
    <property type="evidence" value="ECO:0007669"/>
    <property type="project" value="InterPro"/>
</dbReference>
<dbReference type="PANTHER" id="PTHR18867">
    <property type="entry name" value="RAD50"/>
    <property type="match status" value="1"/>
</dbReference>
<feature type="coiled-coil region" evidence="25">
    <location>
        <begin position="472"/>
        <end position="533"/>
    </location>
</feature>
<evidence type="ECO:0000256" key="20">
    <source>
        <dbReference type="ARBA" id="ARBA00023254"/>
    </source>
</evidence>
<evidence type="ECO:0000256" key="14">
    <source>
        <dbReference type="ARBA" id="ARBA00023002"/>
    </source>
</evidence>
<feature type="coiled-coil region" evidence="25">
    <location>
        <begin position="713"/>
        <end position="846"/>
    </location>
</feature>
<feature type="region of interest" description="Disordered" evidence="26">
    <location>
        <begin position="1069"/>
        <end position="1113"/>
    </location>
</feature>
<evidence type="ECO:0000256" key="1">
    <source>
        <dbReference type="ARBA" id="ARBA00000068"/>
    </source>
</evidence>
<dbReference type="InterPro" id="IPR013134">
    <property type="entry name" value="Zn_hook_RAD50"/>
</dbReference>
<keyword evidence="21 23" id="KW-0386">Hypusine biosynthesis</keyword>
<name>A0A9W8IG84_9FUNG</name>
<keyword evidence="12" id="KW-0067">ATP-binding</keyword>
<evidence type="ECO:0000256" key="3">
    <source>
        <dbReference type="ARBA" id="ARBA00004286"/>
    </source>
</evidence>
<protein>
    <recommendedName>
        <fullName evidence="23">Deoxyhypusine hydroxylase</fullName>
        <shortName evidence="23">DOHH</shortName>
        <ecNumber evidence="23">1.14.99.29</ecNumber>
    </recommendedName>
    <alternativeName>
        <fullName evidence="23">Deoxyhypusine dioxygenase</fullName>
    </alternativeName>
    <alternativeName>
        <fullName evidence="23">Deoxyhypusine monooxygenase</fullName>
    </alternativeName>
</protein>
<comment type="similarity">
    <text evidence="5">Belongs to the SMC family. RAD50 subfamily.</text>
</comment>
<dbReference type="PANTHER" id="PTHR18867:SF12">
    <property type="entry name" value="DNA REPAIR PROTEIN RAD50"/>
    <property type="match status" value="1"/>
</dbReference>
<evidence type="ECO:0000256" key="24">
    <source>
        <dbReference type="PROSITE-ProRule" id="PRU00471"/>
    </source>
</evidence>
<evidence type="ECO:0000256" key="21">
    <source>
        <dbReference type="ARBA" id="ARBA00023256"/>
    </source>
</evidence>
<dbReference type="SUPFAM" id="SSF52540">
    <property type="entry name" value="P-loop containing nucleoside triphosphate hydrolases"/>
    <property type="match status" value="1"/>
</dbReference>
<feature type="domain" description="Zinc-hook" evidence="27">
    <location>
        <begin position="638"/>
        <end position="735"/>
    </location>
</feature>
<dbReference type="SUPFAM" id="SSF48371">
    <property type="entry name" value="ARM repeat"/>
    <property type="match status" value="1"/>
</dbReference>
<dbReference type="GO" id="GO:0005524">
    <property type="term" value="F:ATP binding"/>
    <property type="evidence" value="ECO:0007669"/>
    <property type="project" value="UniProtKB-KW"/>
</dbReference>
<keyword evidence="20" id="KW-0469">Meiosis</keyword>
<keyword evidence="19 23" id="KW-0539">Nucleus</keyword>
<dbReference type="GO" id="GO:0005737">
    <property type="term" value="C:cytoplasm"/>
    <property type="evidence" value="ECO:0007669"/>
    <property type="project" value="UniProtKB-SubCell"/>
</dbReference>
<feature type="compositionally biased region" description="Polar residues" evidence="26">
    <location>
        <begin position="1457"/>
        <end position="1485"/>
    </location>
</feature>
<feature type="binding site" evidence="23">
    <location>
        <position position="1569"/>
    </location>
    <ligand>
        <name>Fe cation</name>
        <dbReference type="ChEBI" id="CHEBI:24875"/>
        <label>2</label>
    </ligand>
</feature>
<keyword evidence="10" id="KW-0378">Hydrolase</keyword>
<feature type="region of interest" description="Disordered" evidence="26">
    <location>
        <begin position="1454"/>
        <end position="1487"/>
    </location>
</feature>
<dbReference type="InterPro" id="IPR016024">
    <property type="entry name" value="ARM-type_fold"/>
</dbReference>
<organism evidence="28 29">
    <name type="scientific">Coemansia brasiliensis</name>
    <dbReference type="NCBI Taxonomy" id="2650707"/>
    <lineage>
        <taxon>Eukaryota</taxon>
        <taxon>Fungi</taxon>
        <taxon>Fungi incertae sedis</taxon>
        <taxon>Zoopagomycota</taxon>
        <taxon>Kickxellomycotina</taxon>
        <taxon>Kickxellomycetes</taxon>
        <taxon>Kickxellales</taxon>
        <taxon>Kickxellaceae</taxon>
        <taxon>Coemansia</taxon>
    </lineage>
</organism>
<comment type="cofactor">
    <cofactor evidence="23">
        <name>Fe(2+)</name>
        <dbReference type="ChEBI" id="CHEBI:29033"/>
    </cofactor>
    <text evidence="23">Binds 2 Fe(2+) ions per subunit.</text>
</comment>
<dbReference type="OrthoDB" id="18797at2759"/>
<feature type="coiled-coil region" evidence="25">
    <location>
        <begin position="402"/>
        <end position="433"/>
    </location>
</feature>
<keyword evidence="23" id="KW-0963">Cytoplasm</keyword>
<evidence type="ECO:0000256" key="26">
    <source>
        <dbReference type="SAM" id="MobiDB-lite"/>
    </source>
</evidence>
<dbReference type="GO" id="GO:0051880">
    <property type="term" value="F:G-quadruplex DNA binding"/>
    <property type="evidence" value="ECO:0007669"/>
    <property type="project" value="TreeGrafter"/>
</dbReference>
<feature type="binding site" evidence="23">
    <location>
        <position position="1410"/>
    </location>
    <ligand>
        <name>Fe cation</name>
        <dbReference type="ChEBI" id="CHEBI:24875"/>
        <label>1</label>
    </ligand>
</feature>
<proteinExistence type="inferred from homology"/>
<comment type="function">
    <text evidence="23">Catalyzes the hydroxylation of the N(6)-(4-aminobutyl)-L-lysine intermediate to form hypusine, an essential post-translational modification only found in mature eIF-5A factor.</text>
</comment>
<keyword evidence="8" id="KW-0547">Nucleotide-binding</keyword>
<dbReference type="GO" id="GO:0070192">
    <property type="term" value="P:chromosome organization involved in meiotic cell cycle"/>
    <property type="evidence" value="ECO:0007669"/>
    <property type="project" value="TreeGrafter"/>
</dbReference>
<dbReference type="Pfam" id="PF13476">
    <property type="entry name" value="AAA_23"/>
    <property type="match status" value="1"/>
</dbReference>
<evidence type="ECO:0000256" key="16">
    <source>
        <dbReference type="ARBA" id="ARBA00023033"/>
    </source>
</evidence>
<dbReference type="Proteomes" id="UP001139887">
    <property type="component" value="Unassembled WGS sequence"/>
</dbReference>
<gene>
    <name evidence="28" type="primary">RAD50</name>
    <name evidence="23" type="synonym">LIA1</name>
    <name evidence="28" type="ORF">IWW36_000150</name>
</gene>
<comment type="catalytic activity">
    <reaction evidence="1 23">
        <text>[eIF5A protein]-deoxyhypusine + AH2 + O2 = [eIF5A protein]-hypusine + A + H2O</text>
        <dbReference type="Rhea" id="RHEA:14101"/>
        <dbReference type="Rhea" id="RHEA-COMP:10144"/>
        <dbReference type="Rhea" id="RHEA-COMP:12592"/>
        <dbReference type="ChEBI" id="CHEBI:13193"/>
        <dbReference type="ChEBI" id="CHEBI:15377"/>
        <dbReference type="ChEBI" id="CHEBI:15379"/>
        <dbReference type="ChEBI" id="CHEBI:17499"/>
        <dbReference type="ChEBI" id="CHEBI:82657"/>
        <dbReference type="ChEBI" id="CHEBI:91175"/>
        <dbReference type="EC" id="1.14.99.29"/>
    </reaction>
</comment>
<accession>A0A9W8IG84</accession>
<dbReference type="Pfam" id="PF13646">
    <property type="entry name" value="HEAT_2"/>
    <property type="match status" value="2"/>
</dbReference>
<comment type="similarity">
    <text evidence="23">Belongs to the deoxyhypusine hydroxylase family.</text>
</comment>
<evidence type="ECO:0000256" key="7">
    <source>
        <dbReference type="ARBA" id="ARBA00022723"/>
    </source>
</evidence>
<dbReference type="GO" id="GO:0016887">
    <property type="term" value="F:ATP hydrolysis activity"/>
    <property type="evidence" value="ECO:0007669"/>
    <property type="project" value="InterPro"/>
</dbReference>
<comment type="caution">
    <text evidence="28">The sequence shown here is derived from an EMBL/GenBank/DDBJ whole genome shotgun (WGS) entry which is preliminary data.</text>
</comment>